<dbReference type="STRING" id="1838286.Verru16b_02986"/>
<evidence type="ECO:0000313" key="2">
    <source>
        <dbReference type="Proteomes" id="UP000095228"/>
    </source>
</evidence>
<proteinExistence type="predicted"/>
<dbReference type="Proteomes" id="UP000095228">
    <property type="component" value="Chromosome"/>
</dbReference>
<dbReference type="EMBL" id="CP016094">
    <property type="protein sequence ID" value="AOS45895.1"/>
    <property type="molecule type" value="Genomic_DNA"/>
</dbReference>
<gene>
    <name evidence="1" type="ORF">Verru16b_02986</name>
</gene>
<organism evidence="1 2">
    <name type="scientific">Lacunisphaera limnophila</name>
    <dbReference type="NCBI Taxonomy" id="1838286"/>
    <lineage>
        <taxon>Bacteria</taxon>
        <taxon>Pseudomonadati</taxon>
        <taxon>Verrucomicrobiota</taxon>
        <taxon>Opitutia</taxon>
        <taxon>Opitutales</taxon>
        <taxon>Opitutaceae</taxon>
        <taxon>Lacunisphaera</taxon>
    </lineage>
</organism>
<name>A0A1D8AYD8_9BACT</name>
<dbReference type="KEGG" id="obg:Verru16b_02986"/>
<protein>
    <submittedName>
        <fullName evidence="1">Uncharacterized protein</fullName>
    </submittedName>
</protein>
<reference evidence="1 2" key="1">
    <citation type="submission" date="2016-06" db="EMBL/GenBank/DDBJ databases">
        <title>Three novel species with peptidoglycan cell walls form the new genus Lacunisphaera gen. nov. in the family Opitutaceae of the verrucomicrobial subdivision 4.</title>
        <authorList>
            <person name="Rast P."/>
            <person name="Gloeckner I."/>
            <person name="Jogler M."/>
            <person name="Boedeker C."/>
            <person name="Jeske O."/>
            <person name="Wiegand S."/>
            <person name="Reinhardt R."/>
            <person name="Schumann P."/>
            <person name="Rohde M."/>
            <person name="Spring S."/>
            <person name="Gloeckner F.O."/>
            <person name="Jogler C."/>
        </authorList>
    </citation>
    <scope>NUCLEOTIDE SEQUENCE [LARGE SCALE GENOMIC DNA]</scope>
    <source>
        <strain evidence="1 2">IG16b</strain>
    </source>
</reference>
<evidence type="ECO:0000313" key="1">
    <source>
        <dbReference type="EMBL" id="AOS45895.1"/>
    </source>
</evidence>
<dbReference type="AlphaFoldDB" id="A0A1D8AYD8"/>
<sequence>MEWIYGLNAEFVKEVKSLGVTVSGAVNTGTQVGFDLRQKAELKDVSILDLAGEPVHAPWMRAWETPGLWLCVNNPKVRAAYLDALKQMVDLGVQDIQRDDPAGNVAALNWGACFCKHCVDEFGRYLSDKPAEMKPVTGQLPGAAFNYREYLVAQGAPVGDAFANYDGGQLKKLFGQYQEQSTIEFHRWWREELNRYAGRTITISANVVALPNDKVAQEFDFWLGELPMRLATPEGLKSISRQARGRQILTMPLHTSAPVEPLSWIALTRRTLATAYAHGMLMEAPWDTYLPPPWADRHYGDPADFADLYAMVRASSVYLDGYEETPPEGTISSASPTAGAPTEVTVPDAQVYAVTRVKPGDRAAPVVVHLVDWADEPHSFRLNLPAHRIFSGRPFRAELIVPKTYDAAAHERAFTSGGYEPLVERLELPLAPDGGLVLPPLHPWGILVLSRSDLDKTAVPAGKSNLP</sequence>
<accession>A0A1D8AYD8</accession>
<keyword evidence="2" id="KW-1185">Reference proteome</keyword>